<dbReference type="EMBL" id="MN740694">
    <property type="protein sequence ID" value="QHU08028.1"/>
    <property type="molecule type" value="Genomic_DNA"/>
</dbReference>
<reference evidence="3" key="1">
    <citation type="journal article" date="2020" name="Nature">
        <title>Giant virus diversity and host interactions through global metagenomics.</title>
        <authorList>
            <person name="Schulz F."/>
            <person name="Roux S."/>
            <person name="Paez-Espino D."/>
            <person name="Jungbluth S."/>
            <person name="Walsh D.A."/>
            <person name="Denef V.J."/>
            <person name="McMahon K.D."/>
            <person name="Konstantinidis K.T."/>
            <person name="Eloe-Fadrosh E.A."/>
            <person name="Kyrpides N.C."/>
            <person name="Woyke T."/>
        </authorList>
    </citation>
    <scope>NUCLEOTIDE SEQUENCE</scope>
    <source>
        <strain evidence="3">GVMAG-S-1062768-28</strain>
    </source>
</reference>
<feature type="transmembrane region" description="Helical" evidence="2">
    <location>
        <begin position="30"/>
        <end position="49"/>
    </location>
</feature>
<name>A0A6C0JVU7_9ZZZZ</name>
<organism evidence="3">
    <name type="scientific">viral metagenome</name>
    <dbReference type="NCBI Taxonomy" id="1070528"/>
    <lineage>
        <taxon>unclassified sequences</taxon>
        <taxon>metagenomes</taxon>
        <taxon>organismal metagenomes</taxon>
    </lineage>
</organism>
<sequence length="226" mass="24892">MNIIILALEIIVIFATLTMFIGEKEDKEHWWYWNGAIIGTVLIMIALNFGTICRGLSMCFSCGAGEPKDASSSKLEKEAKKAVEKLRYVKAGQTPPKAGGGFFSFGDDTPDVDLKNFSDPDEAAMFFDLTPGEIIKVANDESRKIVRTRNAAEQDERRAQIAKNLQVAKEQKYLGDAKRPDIRNAEKDPEYTGKQAPARAYGGGPENDPEYTGKQRAAVPAAEGRN</sequence>
<proteinExistence type="predicted"/>
<evidence type="ECO:0000256" key="1">
    <source>
        <dbReference type="SAM" id="MobiDB-lite"/>
    </source>
</evidence>
<keyword evidence="2" id="KW-0812">Transmembrane</keyword>
<accession>A0A6C0JVU7</accession>
<keyword evidence="2" id="KW-1133">Transmembrane helix</keyword>
<feature type="region of interest" description="Disordered" evidence="1">
    <location>
        <begin position="172"/>
        <end position="226"/>
    </location>
</feature>
<feature type="compositionally biased region" description="Basic and acidic residues" evidence="1">
    <location>
        <begin position="172"/>
        <end position="191"/>
    </location>
</feature>
<protein>
    <submittedName>
        <fullName evidence="3">Uncharacterized protein</fullName>
    </submittedName>
</protein>
<dbReference type="AlphaFoldDB" id="A0A6C0JVU7"/>
<evidence type="ECO:0000256" key="2">
    <source>
        <dbReference type="SAM" id="Phobius"/>
    </source>
</evidence>
<evidence type="ECO:0000313" key="3">
    <source>
        <dbReference type="EMBL" id="QHU08028.1"/>
    </source>
</evidence>
<keyword evidence="2" id="KW-0472">Membrane</keyword>